<reference evidence="3" key="1">
    <citation type="journal article" date="2021" name="Sci. Adv.">
        <title>The American lobster genome reveals insights on longevity, neural, and immune adaptations.</title>
        <authorList>
            <person name="Polinski J.M."/>
            <person name="Zimin A.V."/>
            <person name="Clark K.F."/>
            <person name="Kohn A.B."/>
            <person name="Sadowski N."/>
            <person name="Timp W."/>
            <person name="Ptitsyn A."/>
            <person name="Khanna P."/>
            <person name="Romanova D.Y."/>
            <person name="Williams P."/>
            <person name="Greenwood S.J."/>
            <person name="Moroz L.L."/>
            <person name="Walt D.R."/>
            <person name="Bodnar A.G."/>
        </authorList>
    </citation>
    <scope>NUCLEOTIDE SEQUENCE</scope>
    <source>
        <strain evidence="3">GMGI-L3</strain>
    </source>
</reference>
<organism evidence="3 4">
    <name type="scientific">Homarus americanus</name>
    <name type="common">American lobster</name>
    <dbReference type="NCBI Taxonomy" id="6706"/>
    <lineage>
        <taxon>Eukaryota</taxon>
        <taxon>Metazoa</taxon>
        <taxon>Ecdysozoa</taxon>
        <taxon>Arthropoda</taxon>
        <taxon>Crustacea</taxon>
        <taxon>Multicrustacea</taxon>
        <taxon>Malacostraca</taxon>
        <taxon>Eumalacostraca</taxon>
        <taxon>Eucarida</taxon>
        <taxon>Decapoda</taxon>
        <taxon>Pleocyemata</taxon>
        <taxon>Astacidea</taxon>
        <taxon>Nephropoidea</taxon>
        <taxon>Nephropidae</taxon>
        <taxon>Homarus</taxon>
    </lineage>
</organism>
<dbReference type="GO" id="GO:0000151">
    <property type="term" value="C:ubiquitin ligase complex"/>
    <property type="evidence" value="ECO:0007669"/>
    <property type="project" value="InterPro"/>
</dbReference>
<dbReference type="GO" id="GO:0000209">
    <property type="term" value="P:protein polyubiquitination"/>
    <property type="evidence" value="ECO:0007669"/>
    <property type="project" value="TreeGrafter"/>
</dbReference>
<dbReference type="AlphaFoldDB" id="A0A8J5JJ52"/>
<dbReference type="GO" id="GO:0036503">
    <property type="term" value="P:ERAD pathway"/>
    <property type="evidence" value="ECO:0007669"/>
    <property type="project" value="InterPro"/>
</dbReference>
<evidence type="ECO:0000313" key="4">
    <source>
        <dbReference type="Proteomes" id="UP000747542"/>
    </source>
</evidence>
<dbReference type="EMBL" id="JAHLQT010039062">
    <property type="protein sequence ID" value="KAG7156655.1"/>
    <property type="molecule type" value="Genomic_DNA"/>
</dbReference>
<dbReference type="Pfam" id="PF04564">
    <property type="entry name" value="U-box"/>
    <property type="match status" value="1"/>
</dbReference>
<accession>A0A8J5JJ52</accession>
<dbReference type="PANTHER" id="PTHR13931">
    <property type="entry name" value="UBIQUITINATION FACTOR E4"/>
    <property type="match status" value="1"/>
</dbReference>
<feature type="compositionally biased region" description="Acidic residues" evidence="1">
    <location>
        <begin position="519"/>
        <end position="535"/>
    </location>
</feature>
<name>A0A8J5JJ52_HOMAM</name>
<dbReference type="InterPro" id="IPR045132">
    <property type="entry name" value="UBE4"/>
</dbReference>
<sequence>MGDAATPPNVIYQTAISRITKSTLCVDHLLETIHAAERALSLIFHCEENEFQYSLAKAVLGIAAANNMAEHFLGTQGVVTGRWETLMWTIVDLVKFYRPEFENFVAAMQSRPIKLWLVSVFKSPEMCPSFRLRLQMLYFLWMWNAGDFQDKTLGEPAAAGLVSVTAHLELDQFLPSLICPIFKVLRFIHTHGYLDLVAVAAIQQVGELRVGTEVRCLVRLVEVASMKMKYIAEWHKSGSFEASLTVLVYDNIFLLLKVLVTMFPTSAAFKCPGLAQAAALSLVTATSAILSTASNLQEEGAKYKQLFNDIDDLFQTLANHEKLHPVLATLRADHGQYFSIIRKQVADSGYRLYYLPKPCEERTKSCPERFLDSVTQAVMEAPVLLHSSKMVVDESTLIHLLLTSPSDPFTRCPLDPDTYSRLPDLQDDIVAWRNDTIDGAESDDNDDYWSVMSEDLSEYFDATDNDGDLWSENDGEGDSESDINGEQDSEWDGENGGEQDSENDGEQDSENGGEHYSENDGENGGEQDIENENDNSENNTRNGSERQINCVLCLASETPTSSNTC</sequence>
<dbReference type="GO" id="GO:0005737">
    <property type="term" value="C:cytoplasm"/>
    <property type="evidence" value="ECO:0007669"/>
    <property type="project" value="TreeGrafter"/>
</dbReference>
<dbReference type="InterPro" id="IPR003613">
    <property type="entry name" value="Ubox_domain"/>
</dbReference>
<dbReference type="InterPro" id="IPR013083">
    <property type="entry name" value="Znf_RING/FYVE/PHD"/>
</dbReference>
<dbReference type="SMART" id="SM00504">
    <property type="entry name" value="Ubox"/>
    <property type="match status" value="1"/>
</dbReference>
<dbReference type="Proteomes" id="UP000747542">
    <property type="component" value="Unassembled WGS sequence"/>
</dbReference>
<gene>
    <name evidence="3" type="primary">Ube4a-L1</name>
    <name evidence="3" type="ORF">Hamer_G006642</name>
</gene>
<evidence type="ECO:0000259" key="2">
    <source>
        <dbReference type="SMART" id="SM00504"/>
    </source>
</evidence>
<comment type="caution">
    <text evidence="3">The sequence shown here is derived from an EMBL/GenBank/DDBJ whole genome shotgun (WGS) entry which is preliminary data.</text>
</comment>
<dbReference type="PANTHER" id="PTHR13931:SF2">
    <property type="entry name" value="UBIQUITIN CONJUGATION FACTOR E4 B"/>
    <property type="match status" value="1"/>
</dbReference>
<feature type="domain" description="U-box" evidence="2">
    <location>
        <begin position="369"/>
        <end position="432"/>
    </location>
</feature>
<dbReference type="SUPFAM" id="SSF57850">
    <property type="entry name" value="RING/U-box"/>
    <property type="match status" value="1"/>
</dbReference>
<dbReference type="GO" id="GO:0034450">
    <property type="term" value="F:ubiquitin-ubiquitin ligase activity"/>
    <property type="evidence" value="ECO:0007669"/>
    <property type="project" value="InterPro"/>
</dbReference>
<feature type="region of interest" description="Disordered" evidence="1">
    <location>
        <begin position="461"/>
        <end position="545"/>
    </location>
</feature>
<evidence type="ECO:0000313" key="3">
    <source>
        <dbReference type="EMBL" id="KAG7156655.1"/>
    </source>
</evidence>
<evidence type="ECO:0000256" key="1">
    <source>
        <dbReference type="SAM" id="MobiDB-lite"/>
    </source>
</evidence>
<keyword evidence="4" id="KW-1185">Reference proteome</keyword>
<proteinExistence type="predicted"/>
<dbReference type="GO" id="GO:0005634">
    <property type="term" value="C:nucleus"/>
    <property type="evidence" value="ECO:0007669"/>
    <property type="project" value="TreeGrafter"/>
</dbReference>
<dbReference type="Gene3D" id="3.30.40.10">
    <property type="entry name" value="Zinc/RING finger domain, C3HC4 (zinc finger)"/>
    <property type="match status" value="1"/>
</dbReference>
<protein>
    <submittedName>
        <fullName evidence="3">Ubiquitin conjugation factor E4 A-like 1</fullName>
    </submittedName>
</protein>
<feature type="compositionally biased region" description="Acidic residues" evidence="1">
    <location>
        <begin position="461"/>
        <end position="511"/>
    </location>
</feature>